<organism evidence="2">
    <name type="scientific">uncultured Thermomicrobiales bacterium</name>
    <dbReference type="NCBI Taxonomy" id="1645740"/>
    <lineage>
        <taxon>Bacteria</taxon>
        <taxon>Pseudomonadati</taxon>
        <taxon>Thermomicrobiota</taxon>
        <taxon>Thermomicrobia</taxon>
        <taxon>Thermomicrobiales</taxon>
        <taxon>environmental samples</taxon>
    </lineage>
</organism>
<feature type="region of interest" description="Disordered" evidence="1">
    <location>
        <begin position="1"/>
        <end position="38"/>
    </location>
</feature>
<evidence type="ECO:0000313" key="2">
    <source>
        <dbReference type="EMBL" id="CAA9549272.1"/>
    </source>
</evidence>
<sequence>MSDPSAGMTDRHIATFDPAGRNRPAAVPRAFDDELPGP</sequence>
<proteinExistence type="predicted"/>
<gene>
    <name evidence="2" type="ORF">AVDCRST_MAG70-782</name>
</gene>
<reference evidence="2" key="1">
    <citation type="submission" date="2020-02" db="EMBL/GenBank/DDBJ databases">
        <authorList>
            <person name="Meier V. D."/>
        </authorList>
    </citation>
    <scope>NUCLEOTIDE SEQUENCE</scope>
    <source>
        <strain evidence="2">AVDCRST_MAG70</strain>
    </source>
</reference>
<protein>
    <submittedName>
        <fullName evidence="2">Uncharacterized protein</fullName>
    </submittedName>
</protein>
<dbReference type="AlphaFoldDB" id="A0A6J4UH11"/>
<evidence type="ECO:0000256" key="1">
    <source>
        <dbReference type="SAM" id="MobiDB-lite"/>
    </source>
</evidence>
<name>A0A6J4UH11_9BACT</name>
<dbReference type="EMBL" id="CADCWH010000121">
    <property type="protein sequence ID" value="CAA9549272.1"/>
    <property type="molecule type" value="Genomic_DNA"/>
</dbReference>
<accession>A0A6J4UH11</accession>